<gene>
    <name evidence="7" type="ORF">BT63DRAFT_482139</name>
</gene>
<dbReference type="Pfam" id="PF06870">
    <property type="entry name" value="RNA_pol_I_A49"/>
    <property type="match status" value="1"/>
</dbReference>
<evidence type="ECO:0000313" key="7">
    <source>
        <dbReference type="EMBL" id="KAF2666372.1"/>
    </source>
</evidence>
<evidence type="ECO:0000256" key="2">
    <source>
        <dbReference type="ARBA" id="ARBA00009430"/>
    </source>
</evidence>
<feature type="region of interest" description="Disordered" evidence="6">
    <location>
        <begin position="1"/>
        <end position="26"/>
    </location>
</feature>
<keyword evidence="5" id="KW-0539">Nucleus</keyword>
<organism evidence="7 8">
    <name type="scientific">Microthyrium microscopicum</name>
    <dbReference type="NCBI Taxonomy" id="703497"/>
    <lineage>
        <taxon>Eukaryota</taxon>
        <taxon>Fungi</taxon>
        <taxon>Dikarya</taxon>
        <taxon>Ascomycota</taxon>
        <taxon>Pezizomycotina</taxon>
        <taxon>Dothideomycetes</taxon>
        <taxon>Dothideomycetes incertae sedis</taxon>
        <taxon>Microthyriales</taxon>
        <taxon>Microthyriaceae</taxon>
        <taxon>Microthyrium</taxon>
    </lineage>
</organism>
<dbReference type="EMBL" id="MU004239">
    <property type="protein sequence ID" value="KAF2666372.1"/>
    <property type="molecule type" value="Genomic_DNA"/>
</dbReference>
<reference evidence="7" key="1">
    <citation type="journal article" date="2020" name="Stud. Mycol.">
        <title>101 Dothideomycetes genomes: a test case for predicting lifestyles and emergence of pathogens.</title>
        <authorList>
            <person name="Haridas S."/>
            <person name="Albert R."/>
            <person name="Binder M."/>
            <person name="Bloem J."/>
            <person name="Labutti K."/>
            <person name="Salamov A."/>
            <person name="Andreopoulos B."/>
            <person name="Baker S."/>
            <person name="Barry K."/>
            <person name="Bills G."/>
            <person name="Bluhm B."/>
            <person name="Cannon C."/>
            <person name="Castanera R."/>
            <person name="Culley D."/>
            <person name="Daum C."/>
            <person name="Ezra D."/>
            <person name="Gonzalez J."/>
            <person name="Henrissat B."/>
            <person name="Kuo A."/>
            <person name="Liang C."/>
            <person name="Lipzen A."/>
            <person name="Lutzoni F."/>
            <person name="Magnuson J."/>
            <person name="Mondo S."/>
            <person name="Nolan M."/>
            <person name="Ohm R."/>
            <person name="Pangilinan J."/>
            <person name="Park H.-J."/>
            <person name="Ramirez L."/>
            <person name="Alfaro M."/>
            <person name="Sun H."/>
            <person name="Tritt A."/>
            <person name="Yoshinaga Y."/>
            <person name="Zwiers L.-H."/>
            <person name="Turgeon B."/>
            <person name="Goodwin S."/>
            <person name="Spatafora J."/>
            <person name="Crous P."/>
            <person name="Grigoriev I."/>
        </authorList>
    </citation>
    <scope>NUCLEOTIDE SEQUENCE</scope>
    <source>
        <strain evidence="7">CBS 115976</strain>
    </source>
</reference>
<dbReference type="GO" id="GO:0003677">
    <property type="term" value="F:DNA binding"/>
    <property type="evidence" value="ECO:0007669"/>
    <property type="project" value="InterPro"/>
</dbReference>
<keyword evidence="4" id="KW-0804">Transcription</keyword>
<evidence type="ECO:0000256" key="1">
    <source>
        <dbReference type="ARBA" id="ARBA00004604"/>
    </source>
</evidence>
<protein>
    <submittedName>
        <fullName evidence="7">RNA polymerase I associated factor, A49-like protein</fullName>
    </submittedName>
</protein>
<dbReference type="PANTHER" id="PTHR14440">
    <property type="entry name" value="DNA-DIRECTED RNA POLYMERASE I SUBUNIT RPA49"/>
    <property type="match status" value="1"/>
</dbReference>
<comment type="subcellular location">
    <subcellularLocation>
        <location evidence="1">Nucleus</location>
        <location evidence="1">Nucleolus</location>
    </subcellularLocation>
</comment>
<sequence length="439" mass="48375">MAKDKKRKRESEPAGENTSKKSRVSFANDHVRVSMVGTKDEMAPVLAVPVGMAVPHHSMKAYTKRPRDTVPNSQQSLILHSSEHPCLDYIGQEDFGNTAEALLKHYIGVYDPKDGSLKLVQARRVALRSTLRPTQEEIDEAAAEKAAQTMGAQRHALGLEFGTKRAKKMIASMTENAIVAGPSGSAPSAASKALLASVGESIANMPTVAEMDAQAAAAKPKPKANLDANNAKDVYSLERLVAREILEDLDVQPWIDETQKGKGVEVASRYVARRLGSAAGRGDVLKLKVMRYMLICIEYMGLCKKVRGGARMPKPLELKKMAHPLHVVDGVRKRFLQSGANELSQWDVDNLITHVMAMALYVDDLATDTTDLKDDFRLEPIKAQNYFRELGCKISAPTDREKTALRLTAAESKTRKYARLQLPLEFPDEGKKKKRFGGR</sequence>
<evidence type="ECO:0000256" key="3">
    <source>
        <dbReference type="ARBA" id="ARBA00022478"/>
    </source>
</evidence>
<evidence type="ECO:0000313" key="8">
    <source>
        <dbReference type="Proteomes" id="UP000799302"/>
    </source>
</evidence>
<evidence type="ECO:0000256" key="6">
    <source>
        <dbReference type="SAM" id="MobiDB-lite"/>
    </source>
</evidence>
<accession>A0A6A6U2M7</accession>
<proteinExistence type="inferred from homology"/>
<evidence type="ECO:0000256" key="5">
    <source>
        <dbReference type="ARBA" id="ARBA00023242"/>
    </source>
</evidence>
<dbReference type="OrthoDB" id="532500at2759"/>
<comment type="similarity">
    <text evidence="2">Belongs to the eukaryotic RPA49/POLR1E RNA polymerase subunit family.</text>
</comment>
<dbReference type="GO" id="GO:0000428">
    <property type="term" value="C:DNA-directed RNA polymerase complex"/>
    <property type="evidence" value="ECO:0007669"/>
    <property type="project" value="UniProtKB-KW"/>
</dbReference>
<keyword evidence="8" id="KW-1185">Reference proteome</keyword>
<dbReference type="GO" id="GO:0005730">
    <property type="term" value="C:nucleolus"/>
    <property type="evidence" value="ECO:0007669"/>
    <property type="project" value="UniProtKB-SubCell"/>
</dbReference>
<dbReference type="AlphaFoldDB" id="A0A6A6U2M7"/>
<dbReference type="InterPro" id="IPR009668">
    <property type="entry name" value="RNA_pol-assoc_fac_A49-like"/>
</dbReference>
<dbReference type="GO" id="GO:0006351">
    <property type="term" value="P:DNA-templated transcription"/>
    <property type="evidence" value="ECO:0007669"/>
    <property type="project" value="InterPro"/>
</dbReference>
<evidence type="ECO:0000256" key="4">
    <source>
        <dbReference type="ARBA" id="ARBA00023163"/>
    </source>
</evidence>
<dbReference type="Proteomes" id="UP000799302">
    <property type="component" value="Unassembled WGS sequence"/>
</dbReference>
<name>A0A6A6U2M7_9PEZI</name>
<keyword evidence="3" id="KW-0240">DNA-directed RNA polymerase</keyword>